<gene>
    <name evidence="1" type="ORF">LCGC14_1283860</name>
</gene>
<evidence type="ECO:0000313" key="1">
    <source>
        <dbReference type="EMBL" id="KKM85962.1"/>
    </source>
</evidence>
<comment type="caution">
    <text evidence="1">The sequence shown here is derived from an EMBL/GenBank/DDBJ whole genome shotgun (WGS) entry which is preliminary data.</text>
</comment>
<sequence length="383" mass="43470">MLNLKRNQVIKFLEDFESKGTIELLEGASKEKSDLIASAKKRGILAEGSRDLGLIKTIYLFTDQPNDNGDMISSAELQKKFPQIVGKSMNVNHKRTLIVGVYIDYKFILKEKKAIAYAIFFKSIYPKLWEKVKAFKNRGKLSSSFEIWSPENKRKIFPNGTEELRQIEIAGGALIFEEKGVTPAFRDAKVLAIAKSQLAKQLTESCMVYASKYKDKEIIVANQNHFKNEVEENYQKMLEEQNKLPVIKCSNCEKDFESAEQTNIKCPSCFAIVNKAGVMIYPPQIKNFKMLCPACKIDNWLIVSNTEEAAKIKCQSCTKDYLIKFSKEEKSELLDKMTFLFIGHATCPQCSNSVSVEGSSKMEVTPLTCPSCKLKFIFNRAKM</sequence>
<dbReference type="AlphaFoldDB" id="A0A0F9NXK2"/>
<reference evidence="1" key="1">
    <citation type="journal article" date="2015" name="Nature">
        <title>Complex archaea that bridge the gap between prokaryotes and eukaryotes.</title>
        <authorList>
            <person name="Spang A."/>
            <person name="Saw J.H."/>
            <person name="Jorgensen S.L."/>
            <person name="Zaremba-Niedzwiedzka K."/>
            <person name="Martijn J."/>
            <person name="Lind A.E."/>
            <person name="van Eijk R."/>
            <person name="Schleper C."/>
            <person name="Guy L."/>
            <person name="Ettema T.J."/>
        </authorList>
    </citation>
    <scope>NUCLEOTIDE SEQUENCE</scope>
</reference>
<proteinExistence type="predicted"/>
<accession>A0A0F9NXK2</accession>
<organism evidence="1">
    <name type="scientific">marine sediment metagenome</name>
    <dbReference type="NCBI Taxonomy" id="412755"/>
    <lineage>
        <taxon>unclassified sequences</taxon>
        <taxon>metagenomes</taxon>
        <taxon>ecological metagenomes</taxon>
    </lineage>
</organism>
<name>A0A0F9NXK2_9ZZZZ</name>
<feature type="non-terminal residue" evidence="1">
    <location>
        <position position="383"/>
    </location>
</feature>
<protein>
    <submittedName>
        <fullName evidence="1">Uncharacterized protein</fullName>
    </submittedName>
</protein>
<dbReference type="EMBL" id="LAZR01007329">
    <property type="protein sequence ID" value="KKM85962.1"/>
    <property type="molecule type" value="Genomic_DNA"/>
</dbReference>